<dbReference type="GO" id="GO:0003677">
    <property type="term" value="F:DNA binding"/>
    <property type="evidence" value="ECO:0007669"/>
    <property type="project" value="InterPro"/>
</dbReference>
<dbReference type="HOGENOM" id="CLU_047691_12_3_5"/>
<dbReference type="InterPro" id="IPR013249">
    <property type="entry name" value="RNA_pol_sigma70_r4_t2"/>
</dbReference>
<dbReference type="InterPro" id="IPR039425">
    <property type="entry name" value="RNA_pol_sigma-70-like"/>
</dbReference>
<dbReference type="InterPro" id="IPR007627">
    <property type="entry name" value="RNA_pol_sigma70_r2"/>
</dbReference>
<evidence type="ECO:0000313" key="7">
    <source>
        <dbReference type="EMBL" id="ABJ06592.1"/>
    </source>
</evidence>
<gene>
    <name evidence="7" type="ordered locus">RPE_2655</name>
</gene>
<dbReference type="SUPFAM" id="SSF88946">
    <property type="entry name" value="Sigma2 domain of RNA polymerase sigma factors"/>
    <property type="match status" value="1"/>
</dbReference>
<dbReference type="AlphaFoldDB" id="Q07N92"/>
<dbReference type="STRING" id="316055.RPE_2655"/>
<evidence type="ECO:0000256" key="3">
    <source>
        <dbReference type="ARBA" id="ARBA00023082"/>
    </source>
</evidence>
<keyword evidence="2" id="KW-0805">Transcription regulation</keyword>
<dbReference type="OrthoDB" id="9794372at2"/>
<dbReference type="Gene3D" id="1.10.10.10">
    <property type="entry name" value="Winged helix-like DNA-binding domain superfamily/Winged helix DNA-binding domain"/>
    <property type="match status" value="1"/>
</dbReference>
<comment type="similarity">
    <text evidence="1">Belongs to the sigma-70 factor family. ECF subfamily.</text>
</comment>
<dbReference type="KEGG" id="rpe:RPE_2655"/>
<feature type="domain" description="RNA polymerase sigma factor 70 region 4 type 2" evidence="6">
    <location>
        <begin position="113"/>
        <end position="165"/>
    </location>
</feature>
<dbReference type="PANTHER" id="PTHR43133">
    <property type="entry name" value="RNA POLYMERASE ECF-TYPE SIGMA FACTO"/>
    <property type="match status" value="1"/>
</dbReference>
<dbReference type="GO" id="GO:0006352">
    <property type="term" value="P:DNA-templated transcription initiation"/>
    <property type="evidence" value="ECO:0007669"/>
    <property type="project" value="InterPro"/>
</dbReference>
<dbReference type="PANTHER" id="PTHR43133:SF63">
    <property type="entry name" value="RNA POLYMERASE SIGMA FACTOR FECI-RELATED"/>
    <property type="match status" value="1"/>
</dbReference>
<proteinExistence type="inferred from homology"/>
<feature type="domain" description="RNA polymerase sigma-70 region 2" evidence="5">
    <location>
        <begin position="24"/>
        <end position="83"/>
    </location>
</feature>
<organism evidence="7">
    <name type="scientific">Rhodopseudomonas palustris (strain BisA53)</name>
    <dbReference type="NCBI Taxonomy" id="316055"/>
    <lineage>
        <taxon>Bacteria</taxon>
        <taxon>Pseudomonadati</taxon>
        <taxon>Pseudomonadota</taxon>
        <taxon>Alphaproteobacteria</taxon>
        <taxon>Hyphomicrobiales</taxon>
        <taxon>Nitrobacteraceae</taxon>
        <taxon>Rhodopseudomonas</taxon>
    </lineage>
</organism>
<dbReference type="eggNOG" id="COG1595">
    <property type="taxonomic scope" value="Bacteria"/>
</dbReference>
<keyword evidence="3" id="KW-0731">Sigma factor</keyword>
<dbReference type="Pfam" id="PF04542">
    <property type="entry name" value="Sigma70_r2"/>
    <property type="match status" value="1"/>
</dbReference>
<dbReference type="InterPro" id="IPR013325">
    <property type="entry name" value="RNA_pol_sigma_r2"/>
</dbReference>
<dbReference type="GO" id="GO:0016987">
    <property type="term" value="F:sigma factor activity"/>
    <property type="evidence" value="ECO:0007669"/>
    <property type="project" value="UniProtKB-KW"/>
</dbReference>
<dbReference type="Gene3D" id="1.10.1740.10">
    <property type="match status" value="1"/>
</dbReference>
<protein>
    <submittedName>
        <fullName evidence="7">RNA polymerase, sigma-24 subunit, ECF subfamily</fullName>
    </submittedName>
</protein>
<dbReference type="SUPFAM" id="SSF88659">
    <property type="entry name" value="Sigma3 and sigma4 domains of RNA polymerase sigma factors"/>
    <property type="match status" value="1"/>
</dbReference>
<evidence type="ECO:0000259" key="6">
    <source>
        <dbReference type="Pfam" id="PF08281"/>
    </source>
</evidence>
<name>Q07N92_RHOP5</name>
<keyword evidence="4" id="KW-0804">Transcription</keyword>
<reference evidence="7" key="1">
    <citation type="submission" date="2006-09" db="EMBL/GenBank/DDBJ databases">
        <title>Complete sequence of Rhodopseudomonas palustris BisA53.</title>
        <authorList>
            <consortium name="US DOE Joint Genome Institute"/>
            <person name="Copeland A."/>
            <person name="Lucas S."/>
            <person name="Lapidus A."/>
            <person name="Barry K."/>
            <person name="Detter J.C."/>
            <person name="Glavina del Rio T."/>
            <person name="Hammon N."/>
            <person name="Israni S."/>
            <person name="Dalin E."/>
            <person name="Tice H."/>
            <person name="Pitluck S."/>
            <person name="Chain P."/>
            <person name="Malfatti S."/>
            <person name="Shin M."/>
            <person name="Vergez L."/>
            <person name="Schmutz J."/>
            <person name="Larimer F."/>
            <person name="Land M."/>
            <person name="Hauser L."/>
            <person name="Pelletier D.A."/>
            <person name="Kyrpides N."/>
            <person name="Kim E."/>
            <person name="Harwood C.S."/>
            <person name="Oda Y."/>
            <person name="Richardson P."/>
        </authorList>
    </citation>
    <scope>NUCLEOTIDE SEQUENCE [LARGE SCALE GENOMIC DNA]</scope>
    <source>
        <strain evidence="7">BisA53</strain>
    </source>
</reference>
<dbReference type="InterPro" id="IPR013324">
    <property type="entry name" value="RNA_pol_sigma_r3/r4-like"/>
</dbReference>
<dbReference type="Pfam" id="PF08281">
    <property type="entry name" value="Sigma70_r4_2"/>
    <property type="match status" value="1"/>
</dbReference>
<dbReference type="InterPro" id="IPR014284">
    <property type="entry name" value="RNA_pol_sigma-70_dom"/>
</dbReference>
<evidence type="ECO:0000256" key="1">
    <source>
        <dbReference type="ARBA" id="ARBA00010641"/>
    </source>
</evidence>
<dbReference type="InterPro" id="IPR036388">
    <property type="entry name" value="WH-like_DNA-bd_sf"/>
</dbReference>
<dbReference type="CDD" id="cd06171">
    <property type="entry name" value="Sigma70_r4"/>
    <property type="match status" value="1"/>
</dbReference>
<accession>Q07N92</accession>
<evidence type="ECO:0000256" key="2">
    <source>
        <dbReference type="ARBA" id="ARBA00023015"/>
    </source>
</evidence>
<evidence type="ECO:0000259" key="5">
    <source>
        <dbReference type="Pfam" id="PF04542"/>
    </source>
</evidence>
<sequence>MMSQHQGTSWTALRQLLVDRYDDLRRRLTRRLGSDDLARETLHELYLRMDRQQSIGVLRSPSTYLLTAAVNLARDRLRTENRRARRVAVDALYDLIDENPGPDRSVEGQSEFEAFSRALSQLTPRQRTIILAVRLEQLSREEIAKRLNISRSLVQLELQRALEFCEDFIARNSS</sequence>
<dbReference type="NCBIfam" id="TIGR02937">
    <property type="entry name" value="sigma70-ECF"/>
    <property type="match status" value="1"/>
</dbReference>
<evidence type="ECO:0000256" key="4">
    <source>
        <dbReference type="ARBA" id="ARBA00023163"/>
    </source>
</evidence>
<dbReference type="EMBL" id="CP000463">
    <property type="protein sequence ID" value="ABJ06592.1"/>
    <property type="molecule type" value="Genomic_DNA"/>
</dbReference>